<evidence type="ECO:0000256" key="10">
    <source>
        <dbReference type="PIRNR" id="PIRNR009449"/>
    </source>
</evidence>
<dbReference type="RefSeq" id="XP_001746757.1">
    <property type="nucleotide sequence ID" value="XM_001746705.1"/>
</dbReference>
<keyword evidence="9 10" id="KW-0238">DNA-binding</keyword>
<dbReference type="PANTHER" id="PTHR10537:SF3">
    <property type="entry name" value="DNA PRIMASE LARGE SUBUNIT"/>
    <property type="match status" value="1"/>
</dbReference>
<evidence type="ECO:0000256" key="1">
    <source>
        <dbReference type="ARBA" id="ARBA00010564"/>
    </source>
</evidence>
<keyword evidence="5 10" id="KW-0235">DNA replication</keyword>
<evidence type="ECO:0000313" key="15">
    <source>
        <dbReference type="Proteomes" id="UP000001357"/>
    </source>
</evidence>
<comment type="cofactor">
    <cofactor evidence="10">
        <name>[4Fe-4S] cluster</name>
        <dbReference type="ChEBI" id="CHEBI:49883"/>
    </cofactor>
    <text evidence="10">Binds 1 [4Fe-4S] cluster.</text>
</comment>
<dbReference type="CDD" id="cd07322">
    <property type="entry name" value="PriL_PriS_Eukaryotic"/>
    <property type="match status" value="1"/>
</dbReference>
<evidence type="ECO:0000256" key="8">
    <source>
        <dbReference type="ARBA" id="ARBA00023014"/>
    </source>
</evidence>
<evidence type="ECO:0000256" key="3">
    <source>
        <dbReference type="ARBA" id="ARBA00022485"/>
    </source>
</evidence>
<dbReference type="Proteomes" id="UP000001357">
    <property type="component" value="Unassembled WGS sequence"/>
</dbReference>
<dbReference type="GO" id="GO:0005658">
    <property type="term" value="C:alpha DNA polymerase:primase complex"/>
    <property type="evidence" value="ECO:0000318"/>
    <property type="project" value="GO_Central"/>
</dbReference>
<evidence type="ECO:0000256" key="9">
    <source>
        <dbReference type="ARBA" id="ARBA00023125"/>
    </source>
</evidence>
<keyword evidence="3 10" id="KW-0004">4Fe-4S</keyword>
<dbReference type="AlphaFoldDB" id="A9V1Z7"/>
<dbReference type="InParanoid" id="A9V1Z7"/>
<dbReference type="GO" id="GO:0003677">
    <property type="term" value="F:DNA binding"/>
    <property type="evidence" value="ECO:0007669"/>
    <property type="project" value="UniProtKB-UniRule"/>
</dbReference>
<dbReference type="PANTHER" id="PTHR10537">
    <property type="entry name" value="DNA PRIMASE LARGE SUBUNIT"/>
    <property type="match status" value="1"/>
</dbReference>
<keyword evidence="7 10" id="KW-0408">Iron</keyword>
<dbReference type="KEGG" id="mbr:MONBRDRAFT_32834"/>
<feature type="domain" description="DNA primase large subunit C-terminal" evidence="13">
    <location>
        <begin position="292"/>
        <end position="460"/>
    </location>
</feature>
<gene>
    <name evidence="14" type="ORF">MONBRDRAFT_32834</name>
</gene>
<reference evidence="14 15" key="1">
    <citation type="journal article" date="2008" name="Nature">
        <title>The genome of the choanoflagellate Monosiga brevicollis and the origin of metazoans.</title>
        <authorList>
            <consortium name="JGI Sequencing"/>
            <person name="King N."/>
            <person name="Westbrook M.J."/>
            <person name="Young S.L."/>
            <person name="Kuo A."/>
            <person name="Abedin M."/>
            <person name="Chapman J."/>
            <person name="Fairclough S."/>
            <person name="Hellsten U."/>
            <person name="Isogai Y."/>
            <person name="Letunic I."/>
            <person name="Marr M."/>
            <person name="Pincus D."/>
            <person name="Putnam N."/>
            <person name="Rokas A."/>
            <person name="Wright K.J."/>
            <person name="Zuzow R."/>
            <person name="Dirks W."/>
            <person name="Good M."/>
            <person name="Goodstein D."/>
            <person name="Lemons D."/>
            <person name="Li W."/>
            <person name="Lyons J.B."/>
            <person name="Morris A."/>
            <person name="Nichols S."/>
            <person name="Richter D.J."/>
            <person name="Salamov A."/>
            <person name="Bork P."/>
            <person name="Lim W.A."/>
            <person name="Manning G."/>
            <person name="Miller W.T."/>
            <person name="McGinnis W."/>
            <person name="Shapiro H."/>
            <person name="Tjian R."/>
            <person name="Grigoriev I.V."/>
            <person name="Rokhsar D."/>
        </authorList>
    </citation>
    <scope>NUCLEOTIDE SEQUENCE [LARGE SCALE GENOMIC DNA]</scope>
    <source>
        <strain evidence="15">MX1 / ATCC 50154</strain>
    </source>
</reference>
<name>A9V1Z7_MONBE</name>
<dbReference type="Pfam" id="PF04104">
    <property type="entry name" value="DNA_primase_lrg"/>
    <property type="match status" value="1"/>
</dbReference>
<feature type="region of interest" description="Disordered" evidence="12">
    <location>
        <begin position="1"/>
        <end position="30"/>
    </location>
</feature>
<evidence type="ECO:0000256" key="4">
    <source>
        <dbReference type="ARBA" id="ARBA00022515"/>
    </source>
</evidence>
<comment type="function">
    <text evidence="10">DNA primase is the polymerase that synthesizes small RNA primers for the Okazaki fragments made during discontinuous DNA replication.</text>
</comment>
<feature type="binding site" evidence="11">
    <location>
        <position position="379"/>
    </location>
    <ligand>
        <name>[4Fe-4S] cluster</name>
        <dbReference type="ChEBI" id="CHEBI:49883"/>
    </ligand>
</feature>
<dbReference type="InterPro" id="IPR058560">
    <property type="entry name" value="DNA_primase_C"/>
</dbReference>
<dbReference type="GeneID" id="5891878"/>
<protein>
    <recommendedName>
        <fullName evidence="2 10">DNA primase large subunit</fullName>
    </recommendedName>
</protein>
<dbReference type="OMA" id="RINYKPW"/>
<keyword evidence="15" id="KW-1185">Reference proteome</keyword>
<feature type="binding site" evidence="11">
    <location>
        <position position="300"/>
    </location>
    <ligand>
        <name>[4Fe-4S] cluster</name>
        <dbReference type="ChEBI" id="CHEBI:49883"/>
    </ligand>
</feature>
<evidence type="ECO:0000256" key="2">
    <source>
        <dbReference type="ARBA" id="ARBA00019038"/>
    </source>
</evidence>
<dbReference type="GO" id="GO:0006270">
    <property type="term" value="P:DNA replication initiation"/>
    <property type="evidence" value="ECO:0000318"/>
    <property type="project" value="GO_Central"/>
</dbReference>
<evidence type="ECO:0000256" key="7">
    <source>
        <dbReference type="ARBA" id="ARBA00023004"/>
    </source>
</evidence>
<dbReference type="GO" id="GO:0006269">
    <property type="term" value="P:DNA replication, synthesis of primer"/>
    <property type="evidence" value="ECO:0000318"/>
    <property type="project" value="GO_Central"/>
</dbReference>
<dbReference type="InterPro" id="IPR007238">
    <property type="entry name" value="DNA_primase_lsu_euk/arc"/>
</dbReference>
<evidence type="ECO:0000256" key="11">
    <source>
        <dbReference type="PIRSR" id="PIRSR009449-1"/>
    </source>
</evidence>
<dbReference type="FunFam" id="1.20.930.80:FF:000001">
    <property type="entry name" value="DNA primase large subunit"/>
    <property type="match status" value="1"/>
</dbReference>
<comment type="similarity">
    <text evidence="1 10">Belongs to the eukaryotic-type primase large subunit family.</text>
</comment>
<keyword evidence="8 10" id="KW-0411">Iron-sulfur</keyword>
<keyword evidence="4 10" id="KW-0639">Primosome</keyword>
<dbReference type="InterPro" id="IPR016558">
    <property type="entry name" value="DNA_primase_lsu_euk"/>
</dbReference>
<dbReference type="FunCoup" id="A9V1Z7">
    <property type="interactions" value="948"/>
</dbReference>
<dbReference type="Gene3D" id="1.20.930.80">
    <property type="match status" value="1"/>
</dbReference>
<evidence type="ECO:0000256" key="5">
    <source>
        <dbReference type="ARBA" id="ARBA00022705"/>
    </source>
</evidence>
<dbReference type="eggNOG" id="KOG2267">
    <property type="taxonomic scope" value="Eukaryota"/>
</dbReference>
<evidence type="ECO:0000313" key="14">
    <source>
        <dbReference type="EMBL" id="EDQ88653.1"/>
    </source>
</evidence>
<evidence type="ECO:0000256" key="12">
    <source>
        <dbReference type="SAM" id="MobiDB-lite"/>
    </source>
</evidence>
<dbReference type="SUPFAM" id="SSF140914">
    <property type="entry name" value="PriB N-terminal domain-like"/>
    <property type="match status" value="1"/>
</dbReference>
<keyword evidence="6 10" id="KW-0479">Metal-binding</keyword>
<feature type="binding site" evidence="11">
    <location>
        <position position="436"/>
    </location>
    <ligand>
        <name>[4Fe-4S] cluster</name>
        <dbReference type="ChEBI" id="CHEBI:49883"/>
    </ligand>
</feature>
<proteinExistence type="inferred from homology"/>
<dbReference type="PIRSF" id="PIRSF009449">
    <property type="entry name" value="DNA_primase_large_subunit"/>
    <property type="match status" value="1"/>
</dbReference>
<dbReference type="Pfam" id="PF26466">
    <property type="entry name" value="DNA_primase_lrg_N"/>
    <property type="match status" value="1"/>
</dbReference>
<feature type="region of interest" description="Disordered" evidence="12">
    <location>
        <begin position="478"/>
        <end position="499"/>
    </location>
</feature>
<organism evidence="14 15">
    <name type="scientific">Monosiga brevicollis</name>
    <name type="common">Choanoflagellate</name>
    <dbReference type="NCBI Taxonomy" id="81824"/>
    <lineage>
        <taxon>Eukaryota</taxon>
        <taxon>Choanoflagellata</taxon>
        <taxon>Craspedida</taxon>
        <taxon>Salpingoecidae</taxon>
        <taxon>Monosiga</taxon>
    </lineage>
</organism>
<dbReference type="STRING" id="81824.A9V1Z7"/>
<accession>A9V1Z7</accession>
<dbReference type="GO" id="GO:0046872">
    <property type="term" value="F:metal ion binding"/>
    <property type="evidence" value="ECO:0007669"/>
    <property type="project" value="UniProtKB-UniRule"/>
</dbReference>
<dbReference type="GO" id="GO:0051539">
    <property type="term" value="F:4 iron, 4 sulfur cluster binding"/>
    <property type="evidence" value="ECO:0007669"/>
    <property type="project" value="UniProtKB-UniRule"/>
</dbReference>
<evidence type="ECO:0000259" key="13">
    <source>
        <dbReference type="Pfam" id="PF04104"/>
    </source>
</evidence>
<dbReference type="EMBL" id="CH991554">
    <property type="protein sequence ID" value="EDQ88653.1"/>
    <property type="molecule type" value="Genomic_DNA"/>
</dbReference>
<feature type="binding site" evidence="11">
    <location>
        <position position="396"/>
    </location>
    <ligand>
        <name>[4Fe-4S] cluster</name>
        <dbReference type="ChEBI" id="CHEBI:49883"/>
    </ligand>
</feature>
<sequence length="515" mass="58719">MATHVDRKTRASRSKSSARYGETGPGRDIDPDLYPHQLQFYTLPPVDEVSLEEFERLAVERLKVLKDVELVKIRFPTRDDKFSAQMREKTKVFLPLIDAANPLEIRRRDHVSHFILRLAYCRTEELRRWFLTQECELFRYRLENQSANDITHLLELQNLKYTVVDETEKMSIDRFLRSAALGGDLGGNVKNTEYFKVPFEQALDLVRGRRHYISNGNVYVPREDMTPIIVGAFRLQLSASLAATARALPDLEEDSRLLPMLNSLSQRYLGNEYRVDAAGRAGQVAPADIPSLAKQSFPLCMRTAQEKLAEAHHLRHGARMQYGLFLKGIGLSLEDALLFWRTEFSRAMSIDKFDKQYAYNIRHNYGKEGKRADYTPYSCMRIIMGEQPGTGDAHGCPFRHYNAENLRVKLHSYGVPTNSISEISKLVSEHHYQIACGRYFEVTHNCEPNTVSIQHPNQYFDDSRQILTNGEHKTTFLGGQSNTEVNSPVGASSAGQSQELMDDELVEAMDAAADM</sequence>
<evidence type="ECO:0000256" key="6">
    <source>
        <dbReference type="ARBA" id="ARBA00022723"/>
    </source>
</evidence>